<dbReference type="Gene3D" id="1.10.630.10">
    <property type="entry name" value="Cytochrome P450"/>
    <property type="match status" value="1"/>
</dbReference>
<keyword evidence="5" id="KW-0349">Heme</keyword>
<keyword evidence="3 5" id="KW-0479">Metal-binding</keyword>
<evidence type="ECO:0000256" key="1">
    <source>
        <dbReference type="ARBA" id="ARBA00001971"/>
    </source>
</evidence>
<dbReference type="GO" id="GO:0004497">
    <property type="term" value="F:monooxygenase activity"/>
    <property type="evidence" value="ECO:0007669"/>
    <property type="project" value="InterPro"/>
</dbReference>
<dbReference type="OrthoDB" id="1844152at2759"/>
<feature type="binding site" description="axial binding residue" evidence="5">
    <location>
        <position position="196"/>
    </location>
    <ligand>
        <name>heme</name>
        <dbReference type="ChEBI" id="CHEBI:30413"/>
    </ligand>
    <ligandPart>
        <name>Fe</name>
        <dbReference type="ChEBI" id="CHEBI:18248"/>
    </ligandPart>
</feature>
<dbReference type="GO" id="GO:0005506">
    <property type="term" value="F:iron ion binding"/>
    <property type="evidence" value="ECO:0007669"/>
    <property type="project" value="InterPro"/>
</dbReference>
<reference evidence="7" key="1">
    <citation type="journal article" date="2018" name="Nat. Microbiol.">
        <title>Leveraging single-cell genomics to expand the fungal tree of life.</title>
        <authorList>
            <person name="Ahrendt S.R."/>
            <person name="Quandt C.A."/>
            <person name="Ciobanu D."/>
            <person name="Clum A."/>
            <person name="Salamov A."/>
            <person name="Andreopoulos B."/>
            <person name="Cheng J.F."/>
            <person name="Woyke T."/>
            <person name="Pelin A."/>
            <person name="Henrissat B."/>
            <person name="Reynolds N.K."/>
            <person name="Benny G.L."/>
            <person name="Smith M.E."/>
            <person name="James T.Y."/>
            <person name="Grigoriev I.V."/>
        </authorList>
    </citation>
    <scope>NUCLEOTIDE SEQUENCE [LARGE SCALE GENOMIC DNA]</scope>
    <source>
        <strain evidence="7">RSA 1356</strain>
    </source>
</reference>
<dbReference type="SUPFAM" id="SSF48264">
    <property type="entry name" value="Cytochrome P450"/>
    <property type="match status" value="1"/>
</dbReference>
<dbReference type="GO" id="GO:0020037">
    <property type="term" value="F:heme binding"/>
    <property type="evidence" value="ECO:0007669"/>
    <property type="project" value="InterPro"/>
</dbReference>
<comment type="similarity">
    <text evidence="2">Belongs to the cytochrome P450 family.</text>
</comment>
<sequence>MLLPEIARRFAAAADDPKFVAPVDLLQFICDSCSRSSGTNAPKDVINLVMFTIFISLSDITFHGTHFLYDIAGRPEMRAKLYEEQQQIVAKHGTAFTKEALQDMTYMDACLRETLRLHTGATNAARMSLREVTFANGMSIPAGRLCLVHTWAANRRSDYHGAADDYMPERTAGQPGVCASTTGPSYTTFGMGRTPCPGRFFAISEIKSLAAWLLRRYEFATESGRRPGNKTQKFGEYLPVPEPVVFAPRNL</sequence>
<dbReference type="GO" id="GO:0016705">
    <property type="term" value="F:oxidoreductase activity, acting on paired donors, with incorporation or reduction of molecular oxygen"/>
    <property type="evidence" value="ECO:0007669"/>
    <property type="project" value="InterPro"/>
</dbReference>
<accession>A0A4P9XMI9</accession>
<dbReference type="PRINTS" id="PR00465">
    <property type="entry name" value="EP450IV"/>
</dbReference>
<dbReference type="Pfam" id="PF00067">
    <property type="entry name" value="p450"/>
    <property type="match status" value="1"/>
</dbReference>
<dbReference type="InterPro" id="IPR002403">
    <property type="entry name" value="Cyt_P450_E_grp-IV"/>
</dbReference>
<evidence type="ECO:0000256" key="2">
    <source>
        <dbReference type="ARBA" id="ARBA00010617"/>
    </source>
</evidence>
<dbReference type="InterPro" id="IPR036396">
    <property type="entry name" value="Cyt_P450_sf"/>
</dbReference>
<name>A0A4P9XMI9_9FUNG</name>
<gene>
    <name evidence="6" type="ORF">THASP1DRAFT_17503</name>
</gene>
<dbReference type="PANTHER" id="PTHR46206:SF7">
    <property type="entry name" value="P450, PUTATIVE (EUROFUNG)-RELATED"/>
    <property type="match status" value="1"/>
</dbReference>
<keyword evidence="7" id="KW-1185">Reference proteome</keyword>
<evidence type="ECO:0000313" key="6">
    <source>
        <dbReference type="EMBL" id="RKP07147.1"/>
    </source>
</evidence>
<dbReference type="PANTHER" id="PTHR46206">
    <property type="entry name" value="CYTOCHROME P450"/>
    <property type="match status" value="1"/>
</dbReference>
<proteinExistence type="inferred from homology"/>
<dbReference type="Proteomes" id="UP000271241">
    <property type="component" value="Unassembled WGS sequence"/>
</dbReference>
<evidence type="ECO:0000256" key="3">
    <source>
        <dbReference type="ARBA" id="ARBA00022723"/>
    </source>
</evidence>
<dbReference type="EMBL" id="KZ992759">
    <property type="protein sequence ID" value="RKP07147.1"/>
    <property type="molecule type" value="Genomic_DNA"/>
</dbReference>
<dbReference type="AlphaFoldDB" id="A0A4P9XMI9"/>
<keyword evidence="4 5" id="KW-0408">Iron</keyword>
<organism evidence="6 7">
    <name type="scientific">Thamnocephalis sphaerospora</name>
    <dbReference type="NCBI Taxonomy" id="78915"/>
    <lineage>
        <taxon>Eukaryota</taxon>
        <taxon>Fungi</taxon>
        <taxon>Fungi incertae sedis</taxon>
        <taxon>Zoopagomycota</taxon>
        <taxon>Zoopagomycotina</taxon>
        <taxon>Zoopagomycetes</taxon>
        <taxon>Zoopagales</taxon>
        <taxon>Sigmoideomycetaceae</taxon>
        <taxon>Thamnocephalis</taxon>
    </lineage>
</organism>
<protein>
    <submittedName>
        <fullName evidence="6">Cytochrome P450</fullName>
    </submittedName>
</protein>
<evidence type="ECO:0000313" key="7">
    <source>
        <dbReference type="Proteomes" id="UP000271241"/>
    </source>
</evidence>
<comment type="cofactor">
    <cofactor evidence="1 5">
        <name>heme</name>
        <dbReference type="ChEBI" id="CHEBI:30413"/>
    </cofactor>
</comment>
<evidence type="ECO:0000256" key="5">
    <source>
        <dbReference type="PIRSR" id="PIRSR602403-1"/>
    </source>
</evidence>
<dbReference type="InterPro" id="IPR001128">
    <property type="entry name" value="Cyt_P450"/>
</dbReference>
<evidence type="ECO:0000256" key="4">
    <source>
        <dbReference type="ARBA" id="ARBA00023004"/>
    </source>
</evidence>
<dbReference type="STRING" id="78915.A0A4P9XMI9"/>